<evidence type="ECO:0000259" key="9">
    <source>
        <dbReference type="Pfam" id="PF25954"/>
    </source>
</evidence>
<comment type="caution">
    <text evidence="11">The sequence shown here is derived from an EMBL/GenBank/DDBJ whole genome shotgun (WGS) entry which is preliminary data.</text>
</comment>
<feature type="domain" description="CzcB-like C-terminal circularly permuted SH3-like" evidence="10">
    <location>
        <begin position="339"/>
        <end position="398"/>
    </location>
</feature>
<dbReference type="NCBIfam" id="TIGR01730">
    <property type="entry name" value="RND_mfp"/>
    <property type="match status" value="1"/>
</dbReference>
<protein>
    <submittedName>
        <fullName evidence="11">Efflux transporter periplasmic adaptor subunit</fullName>
    </submittedName>
</protein>
<dbReference type="Pfam" id="PF25919">
    <property type="entry name" value="BSH_CusB"/>
    <property type="match status" value="1"/>
</dbReference>
<reference evidence="11" key="1">
    <citation type="submission" date="2017-08" db="EMBL/GenBank/DDBJ databases">
        <authorList>
            <person name="Imhoff J.F."/>
            <person name="Rahn T."/>
            <person name="Kuenzel S."/>
            <person name="Neulinger S.C."/>
        </authorList>
    </citation>
    <scope>NUCLEOTIDE SEQUENCE</scope>
    <source>
        <strain evidence="11">DSM 11080</strain>
    </source>
</reference>
<dbReference type="InterPro" id="IPR051909">
    <property type="entry name" value="MFP_Cation_Efflux"/>
</dbReference>
<evidence type="ECO:0000259" key="6">
    <source>
        <dbReference type="Pfam" id="PF19335"/>
    </source>
</evidence>
<evidence type="ECO:0000259" key="10">
    <source>
        <dbReference type="Pfam" id="PF25975"/>
    </source>
</evidence>
<dbReference type="InterPro" id="IPR058791">
    <property type="entry name" value="3HB_CusB"/>
</dbReference>
<proteinExistence type="inferred from homology"/>
<dbReference type="Pfam" id="PF19335">
    <property type="entry name" value="HMBD"/>
    <property type="match status" value="2"/>
</dbReference>
<gene>
    <name evidence="11" type="ORF">CKO40_03315</name>
</gene>
<organism evidence="11 12">
    <name type="scientific">Halochromatium glycolicum</name>
    <dbReference type="NCBI Taxonomy" id="85075"/>
    <lineage>
        <taxon>Bacteria</taxon>
        <taxon>Pseudomonadati</taxon>
        <taxon>Pseudomonadota</taxon>
        <taxon>Gammaproteobacteria</taxon>
        <taxon>Chromatiales</taxon>
        <taxon>Chromatiaceae</taxon>
        <taxon>Halochromatium</taxon>
    </lineage>
</organism>
<dbReference type="GO" id="GO:0015679">
    <property type="term" value="P:plasma membrane copper ion transport"/>
    <property type="evidence" value="ECO:0007669"/>
    <property type="project" value="TreeGrafter"/>
</dbReference>
<keyword evidence="12" id="KW-1185">Reference proteome</keyword>
<keyword evidence="3" id="KW-0732">Signal</keyword>
<dbReference type="PANTHER" id="PTHR30097:SF15">
    <property type="entry name" value="CATION EFFLUX SYSTEM PROTEIN CUSB"/>
    <property type="match status" value="1"/>
</dbReference>
<dbReference type="FunFam" id="2.40.30.170:FF:000010">
    <property type="entry name" value="Efflux RND transporter periplasmic adaptor subunit"/>
    <property type="match status" value="1"/>
</dbReference>
<feature type="domain" description="CusB-like beta-barrel" evidence="9">
    <location>
        <begin position="255"/>
        <end position="328"/>
    </location>
</feature>
<evidence type="ECO:0000313" key="11">
    <source>
        <dbReference type="EMBL" id="MBK1703609.1"/>
    </source>
</evidence>
<dbReference type="Proteomes" id="UP001296776">
    <property type="component" value="Unassembled WGS sequence"/>
</dbReference>
<dbReference type="FunFam" id="2.40.420.20:FF:000003">
    <property type="entry name" value="Cation efflux system protein cusB"/>
    <property type="match status" value="1"/>
</dbReference>
<dbReference type="SUPFAM" id="SSF111369">
    <property type="entry name" value="HlyD-like secretion proteins"/>
    <property type="match status" value="1"/>
</dbReference>
<dbReference type="EMBL" id="NRSJ01000004">
    <property type="protein sequence ID" value="MBK1703609.1"/>
    <property type="molecule type" value="Genomic_DNA"/>
</dbReference>
<dbReference type="GO" id="GO:0060003">
    <property type="term" value="P:copper ion export"/>
    <property type="evidence" value="ECO:0007669"/>
    <property type="project" value="TreeGrafter"/>
</dbReference>
<dbReference type="Gene3D" id="2.40.420.20">
    <property type="match status" value="1"/>
</dbReference>
<dbReference type="Gene3D" id="2.40.30.170">
    <property type="match status" value="1"/>
</dbReference>
<dbReference type="InterPro" id="IPR058792">
    <property type="entry name" value="Beta-barrel_RND_2"/>
</dbReference>
<feature type="domain" description="CusB-like three alpha-helical bundle" evidence="7">
    <location>
        <begin position="166"/>
        <end position="217"/>
    </location>
</feature>
<reference evidence="11" key="2">
    <citation type="journal article" date="2020" name="Microorganisms">
        <title>Osmotic Adaptation and Compatible Solute Biosynthesis of Phototrophic Bacteria as Revealed from Genome Analyses.</title>
        <authorList>
            <person name="Imhoff J.F."/>
            <person name="Rahn T."/>
            <person name="Kunzel S."/>
            <person name="Keller A."/>
            <person name="Neulinger S.C."/>
        </authorList>
    </citation>
    <scope>NUCLEOTIDE SEQUENCE</scope>
    <source>
        <strain evidence="11">DSM 11080</strain>
    </source>
</reference>
<feature type="domain" description="CusB-like barrel-sandwich hybrid" evidence="8">
    <location>
        <begin position="131"/>
        <end position="251"/>
    </location>
</feature>
<keyword evidence="2" id="KW-0813">Transport</keyword>
<dbReference type="GO" id="GO:0016020">
    <property type="term" value="C:membrane"/>
    <property type="evidence" value="ECO:0007669"/>
    <property type="project" value="InterPro"/>
</dbReference>
<feature type="compositionally biased region" description="Gly residues" evidence="5">
    <location>
        <begin position="415"/>
        <end position="435"/>
    </location>
</feature>
<dbReference type="GO" id="GO:0046914">
    <property type="term" value="F:transition metal ion binding"/>
    <property type="evidence" value="ECO:0007669"/>
    <property type="project" value="TreeGrafter"/>
</dbReference>
<evidence type="ECO:0000256" key="5">
    <source>
        <dbReference type="SAM" id="MobiDB-lite"/>
    </source>
</evidence>
<evidence type="ECO:0000256" key="3">
    <source>
        <dbReference type="ARBA" id="ARBA00022729"/>
    </source>
</evidence>
<evidence type="ECO:0000256" key="4">
    <source>
        <dbReference type="ARBA" id="ARBA00023065"/>
    </source>
</evidence>
<dbReference type="InterPro" id="IPR058790">
    <property type="entry name" value="BSH_CusB"/>
</dbReference>
<name>A0AAJ0X849_9GAMM</name>
<dbReference type="AlphaFoldDB" id="A0AAJ0X849"/>
<evidence type="ECO:0000256" key="2">
    <source>
        <dbReference type="ARBA" id="ARBA00022448"/>
    </source>
</evidence>
<feature type="region of interest" description="Disordered" evidence="5">
    <location>
        <begin position="410"/>
        <end position="443"/>
    </location>
</feature>
<feature type="domain" description="Heavy metal binding" evidence="6">
    <location>
        <begin position="52"/>
        <end position="79"/>
    </location>
</feature>
<comment type="similarity">
    <text evidence="1">Belongs to the membrane fusion protein (MFP) (TC 8.A.1) family.</text>
</comment>
<evidence type="ECO:0000313" key="12">
    <source>
        <dbReference type="Proteomes" id="UP001296776"/>
    </source>
</evidence>
<dbReference type="GO" id="GO:0022857">
    <property type="term" value="F:transmembrane transporter activity"/>
    <property type="evidence" value="ECO:0007669"/>
    <property type="project" value="InterPro"/>
</dbReference>
<dbReference type="InterPro" id="IPR058649">
    <property type="entry name" value="CzcB_C"/>
</dbReference>
<dbReference type="GO" id="GO:0030288">
    <property type="term" value="C:outer membrane-bounded periplasmic space"/>
    <property type="evidence" value="ECO:0007669"/>
    <property type="project" value="TreeGrafter"/>
</dbReference>
<keyword evidence="4" id="KW-0406">Ion transport</keyword>
<dbReference type="Pfam" id="PF25869">
    <property type="entry name" value="3HB_CusB"/>
    <property type="match status" value="1"/>
</dbReference>
<sequence length="443" mass="48128">MHPQIVKDEPGSCPICGMDLVEKTPDPVPSESLAAAADDTAMEHAKKHLDPKYVCPMHPQIVKDEPGTCPICGMDLVEKMMDPMTGKHPEVALTPAVIQTLGVRTASVERGTLWKYIKTVGRVEYDETRLAHVHPRAEGWIESLSLRAEGEPVAAGQQLAELYAPEILSAQVDFLLAQDRNAADQRRVSADKARNILRLLAVPDDVIREIERTGEARNRIPVRAPIGGIVTQMEARDGMYVTEASELFTIADLSQVWVMVDIYEHQIDWLAEGLSAEMTVPARPGRTWEGTVDYLYPELDPETRTLRVRLVFENPDLVLKPNMFADVVIYGGPKREVLKIPAEALIVTGERESVVMALGDGRFQPVDVVTGMQRAGEVEILSGLEEGEEIVVSGQFLIDSESNLQASFRRMSDAGGSGDDGAGAGGDSGAGGEMAAGGAHAHH</sequence>
<evidence type="ECO:0000259" key="7">
    <source>
        <dbReference type="Pfam" id="PF25869"/>
    </source>
</evidence>
<dbReference type="Pfam" id="PF25975">
    <property type="entry name" value="CzcB_C"/>
    <property type="match status" value="1"/>
</dbReference>
<accession>A0AAJ0X849</accession>
<feature type="domain" description="Heavy metal binding" evidence="6">
    <location>
        <begin position="1"/>
        <end position="23"/>
    </location>
</feature>
<dbReference type="Pfam" id="PF25954">
    <property type="entry name" value="Beta-barrel_RND_2"/>
    <property type="match status" value="1"/>
</dbReference>
<dbReference type="PANTHER" id="PTHR30097">
    <property type="entry name" value="CATION EFFLUX SYSTEM PROTEIN CUSB"/>
    <property type="match status" value="1"/>
</dbReference>
<dbReference type="InterPro" id="IPR045800">
    <property type="entry name" value="HMBD"/>
</dbReference>
<dbReference type="InterPro" id="IPR006143">
    <property type="entry name" value="RND_pump_MFP"/>
</dbReference>
<evidence type="ECO:0000259" key="8">
    <source>
        <dbReference type="Pfam" id="PF25919"/>
    </source>
</evidence>
<evidence type="ECO:0000256" key="1">
    <source>
        <dbReference type="ARBA" id="ARBA00009477"/>
    </source>
</evidence>